<protein>
    <recommendedName>
        <fullName evidence="4">Saccharopine dehydrogenase [NAD(+), L-lysine-forming]</fullName>
        <ecNumber evidence="3">1.5.1.7</ecNumber>
    </recommendedName>
    <alternativeName>
        <fullName evidence="8">Lysine--2-oxoglutarate reductase</fullName>
    </alternativeName>
</protein>
<dbReference type="PIRSF" id="PIRSF018250">
    <property type="entry name" value="Saccharopine_DH_Lys"/>
    <property type="match status" value="1"/>
</dbReference>
<evidence type="ECO:0000313" key="15">
    <source>
        <dbReference type="Proteomes" id="UP000659388"/>
    </source>
</evidence>
<keyword evidence="7" id="KW-1015">Disulfide bond</keyword>
<organism evidence="14 15">
    <name type="scientific">Fulvivirga sediminis</name>
    <dbReference type="NCBI Taxonomy" id="2803949"/>
    <lineage>
        <taxon>Bacteria</taxon>
        <taxon>Pseudomonadati</taxon>
        <taxon>Bacteroidota</taxon>
        <taxon>Cytophagia</taxon>
        <taxon>Cytophagales</taxon>
        <taxon>Fulvivirgaceae</taxon>
        <taxon>Fulvivirga</taxon>
    </lineage>
</organism>
<evidence type="ECO:0000256" key="2">
    <source>
        <dbReference type="ARBA" id="ARBA00011245"/>
    </source>
</evidence>
<evidence type="ECO:0000256" key="9">
    <source>
        <dbReference type="ARBA" id="ARBA00047860"/>
    </source>
</evidence>
<proteinExistence type="predicted"/>
<dbReference type="AlphaFoldDB" id="A0A937F6K3"/>
<reference evidence="14" key="1">
    <citation type="submission" date="2021-01" db="EMBL/GenBank/DDBJ databases">
        <title>Fulvivirga kasyanovii gen. nov., sp nov., a novel member of the phylum Bacteroidetes isolated from seawater in a mussel farm.</title>
        <authorList>
            <person name="Zhao L.-H."/>
            <person name="Wang Z.-J."/>
        </authorList>
    </citation>
    <scope>NUCLEOTIDE SEQUENCE</scope>
    <source>
        <strain evidence="14">2943</strain>
    </source>
</reference>
<feature type="active site" description="Proton donor" evidence="10">
    <location>
        <position position="92"/>
    </location>
</feature>
<dbReference type="SMART" id="SM01002">
    <property type="entry name" value="AlaDh_PNT_C"/>
    <property type="match status" value="1"/>
</dbReference>
<dbReference type="InterPro" id="IPR007886">
    <property type="entry name" value="AlaDH/PNT_N"/>
</dbReference>
<feature type="domain" description="Alanine dehydrogenase/pyridine nucleotide transhydrogenase N-terminal" evidence="13">
    <location>
        <begin position="7"/>
        <end position="138"/>
    </location>
</feature>
<feature type="domain" description="Alanine dehydrogenase/pyridine nucleotide transhydrogenase NAD(H)-binding" evidence="12">
    <location>
        <begin position="169"/>
        <end position="341"/>
    </location>
</feature>
<evidence type="ECO:0000256" key="4">
    <source>
        <dbReference type="ARBA" id="ARBA00021221"/>
    </source>
</evidence>
<dbReference type="InterPro" id="IPR007698">
    <property type="entry name" value="AlaDH/PNT_NAD(H)-bd"/>
</dbReference>
<dbReference type="InterPro" id="IPR027281">
    <property type="entry name" value="Lys1"/>
</dbReference>
<feature type="active site" description="Proton acceptor" evidence="10">
    <location>
        <position position="74"/>
    </location>
</feature>
<dbReference type="InterPro" id="IPR051168">
    <property type="entry name" value="AASS"/>
</dbReference>
<sequence>MTSIKIGILKEGKIPVDRRVPFTPAQAKEVKNTFDVELLCQRSDIRCFENDEYRTNQVTVTDSVADCDVLMGVKEVPIKDLIENKTYFFFSHTIKAQPYNRALLQGILEKNIRLIDYETLTDKTGKRIVAFGRYAGIVGAYNGIWTYGKRYNLYHIRRAHECFDLDDLKTEYKKVKLPPIKIALTGGGRVSKGAMEVLMGMGIRRVSPAEFLYRTFDFPVFVQLNSRDYNTPSDGSDFIRDDFFKHPENYESSFLPYAEQADMLIAGAFWDPRAPALFKREDICTPEFKIKVIADITCDIEGSIPSTKQPSTIDDPIYDYEPSQGIVEQALTDEGNITVMAVDNLPCELPRNASQDFGRELIDNVLPHLLGDDSDSIIERATIAKDGVLTTKYVYLQGYVDGN</sequence>
<evidence type="ECO:0000256" key="5">
    <source>
        <dbReference type="ARBA" id="ARBA00022605"/>
    </source>
</evidence>
<accession>A0A937F6K3</accession>
<dbReference type="GO" id="GO:0009085">
    <property type="term" value="P:lysine biosynthetic process"/>
    <property type="evidence" value="ECO:0007669"/>
    <property type="project" value="InterPro"/>
</dbReference>
<evidence type="ECO:0000256" key="6">
    <source>
        <dbReference type="ARBA" id="ARBA00023002"/>
    </source>
</evidence>
<gene>
    <name evidence="14" type="ORF">JL102_02150</name>
</gene>
<feature type="binding site" evidence="11">
    <location>
        <position position="228"/>
    </location>
    <ligand>
        <name>NAD(+)</name>
        <dbReference type="ChEBI" id="CHEBI:57540"/>
    </ligand>
</feature>
<comment type="catalytic activity">
    <reaction evidence="9">
        <text>L-saccharopine + NAD(+) + H2O = L-lysine + 2-oxoglutarate + NADH + H(+)</text>
        <dbReference type="Rhea" id="RHEA:12440"/>
        <dbReference type="ChEBI" id="CHEBI:15377"/>
        <dbReference type="ChEBI" id="CHEBI:15378"/>
        <dbReference type="ChEBI" id="CHEBI:16810"/>
        <dbReference type="ChEBI" id="CHEBI:32551"/>
        <dbReference type="ChEBI" id="CHEBI:57540"/>
        <dbReference type="ChEBI" id="CHEBI:57945"/>
        <dbReference type="ChEBI" id="CHEBI:57951"/>
        <dbReference type="EC" id="1.5.1.7"/>
    </reaction>
</comment>
<evidence type="ECO:0000256" key="1">
    <source>
        <dbReference type="ARBA" id="ARBA00004884"/>
    </source>
</evidence>
<evidence type="ECO:0000256" key="8">
    <source>
        <dbReference type="ARBA" id="ARBA00033228"/>
    </source>
</evidence>
<name>A0A937F6K3_9BACT</name>
<comment type="caution">
    <text evidence="14">The sequence shown here is derived from an EMBL/GenBank/DDBJ whole genome shotgun (WGS) entry which is preliminary data.</text>
</comment>
<evidence type="ECO:0000256" key="10">
    <source>
        <dbReference type="PIRSR" id="PIRSR018250-1"/>
    </source>
</evidence>
<dbReference type="SMART" id="SM01003">
    <property type="entry name" value="AlaDh_PNT_N"/>
    <property type="match status" value="1"/>
</dbReference>
<comment type="pathway">
    <text evidence="1">Amino-acid biosynthesis; L-lysine biosynthesis via AAA pathway; L-lysine from L-alpha-aminoadipate (fungal route): step 3/3.</text>
</comment>
<dbReference type="RefSeq" id="WP_202242028.1">
    <property type="nucleotide sequence ID" value="NZ_JAESIY010000001.1"/>
</dbReference>
<keyword evidence="15" id="KW-1185">Reference proteome</keyword>
<evidence type="ECO:0000256" key="3">
    <source>
        <dbReference type="ARBA" id="ARBA00012847"/>
    </source>
</evidence>
<comment type="subunit">
    <text evidence="2">Monomer.</text>
</comment>
<dbReference type="SUPFAM" id="SSF52283">
    <property type="entry name" value="Formate/glycerate dehydrogenase catalytic domain-like"/>
    <property type="match status" value="1"/>
</dbReference>
<keyword evidence="11" id="KW-0520">NAD</keyword>
<dbReference type="EC" id="1.5.1.7" evidence="3"/>
<evidence type="ECO:0000259" key="12">
    <source>
        <dbReference type="SMART" id="SM01002"/>
    </source>
</evidence>
<evidence type="ECO:0000259" key="13">
    <source>
        <dbReference type="SMART" id="SM01003"/>
    </source>
</evidence>
<dbReference type="PANTHER" id="PTHR11133">
    <property type="entry name" value="SACCHAROPINE DEHYDROGENASE"/>
    <property type="match status" value="1"/>
</dbReference>
<evidence type="ECO:0000313" key="14">
    <source>
        <dbReference type="EMBL" id="MBL3654918.1"/>
    </source>
</evidence>
<keyword evidence="5" id="KW-0028">Amino-acid biosynthesis</keyword>
<dbReference type="GO" id="GO:0004754">
    <property type="term" value="F:saccharopine dehydrogenase (NAD+, L-lysine-forming) activity"/>
    <property type="evidence" value="ECO:0007669"/>
    <property type="project" value="UniProtKB-EC"/>
</dbReference>
<dbReference type="Pfam" id="PF05222">
    <property type="entry name" value="AlaDh_PNT_N"/>
    <property type="match status" value="1"/>
</dbReference>
<evidence type="ECO:0000256" key="11">
    <source>
        <dbReference type="PIRSR" id="PIRSR018250-3"/>
    </source>
</evidence>
<dbReference type="EMBL" id="JAESIY010000001">
    <property type="protein sequence ID" value="MBL3654918.1"/>
    <property type="molecule type" value="Genomic_DNA"/>
</dbReference>
<dbReference type="PANTHER" id="PTHR11133:SF22">
    <property type="entry name" value="ALPHA-AMINOADIPIC SEMIALDEHYDE SYNTHASE, MITOCHONDRIAL"/>
    <property type="match status" value="1"/>
</dbReference>
<dbReference type="CDD" id="cd05199">
    <property type="entry name" value="SDH_like"/>
    <property type="match status" value="1"/>
</dbReference>
<evidence type="ECO:0000256" key="7">
    <source>
        <dbReference type="ARBA" id="ARBA00023157"/>
    </source>
</evidence>
<keyword evidence="6" id="KW-0560">Oxidoreductase</keyword>
<dbReference type="Gene3D" id="3.40.50.720">
    <property type="entry name" value="NAD(P)-binding Rossmann-like Domain"/>
    <property type="match status" value="2"/>
</dbReference>
<dbReference type="Proteomes" id="UP000659388">
    <property type="component" value="Unassembled WGS sequence"/>
</dbReference>